<dbReference type="PIRSF" id="PIRSF000097">
    <property type="entry name" value="AKR"/>
    <property type="match status" value="1"/>
</dbReference>
<dbReference type="RefSeq" id="WP_130615591.1">
    <property type="nucleotide sequence ID" value="NZ_AP019400.1"/>
</dbReference>
<evidence type="ECO:0000256" key="2">
    <source>
        <dbReference type="ARBA" id="ARBA00022857"/>
    </source>
</evidence>
<dbReference type="AlphaFoldDB" id="A0A3T1DDZ7"/>
<evidence type="ECO:0000256" key="4">
    <source>
        <dbReference type="PIRSR" id="PIRSR000097-1"/>
    </source>
</evidence>
<dbReference type="KEGG" id="cohn:KCTCHS21_56530"/>
<comment type="similarity">
    <text evidence="1">Belongs to the aldo/keto reductase family.</text>
</comment>
<dbReference type="OrthoDB" id="9804790at2"/>
<feature type="active site" description="Proton donor" evidence="4">
    <location>
        <position position="55"/>
    </location>
</feature>
<dbReference type="PROSITE" id="PS00062">
    <property type="entry name" value="ALDOKETO_REDUCTASE_2"/>
    <property type="match status" value="1"/>
</dbReference>
<protein>
    <submittedName>
        <fullName evidence="8">Glyoxal reductase</fullName>
    </submittedName>
</protein>
<evidence type="ECO:0000256" key="1">
    <source>
        <dbReference type="ARBA" id="ARBA00007905"/>
    </source>
</evidence>
<dbReference type="GO" id="GO:0016616">
    <property type="term" value="F:oxidoreductase activity, acting on the CH-OH group of donors, NAD or NADP as acceptor"/>
    <property type="evidence" value="ECO:0007669"/>
    <property type="project" value="UniProtKB-ARBA"/>
</dbReference>
<evidence type="ECO:0000256" key="6">
    <source>
        <dbReference type="PIRSR" id="PIRSR000097-3"/>
    </source>
</evidence>
<evidence type="ECO:0000313" key="8">
    <source>
        <dbReference type="EMBL" id="BBI36254.1"/>
    </source>
</evidence>
<dbReference type="PRINTS" id="PR00069">
    <property type="entry name" value="ALDKETRDTASE"/>
</dbReference>
<dbReference type="SUPFAM" id="SSF51430">
    <property type="entry name" value="NAD(P)-linked oxidoreductase"/>
    <property type="match status" value="1"/>
</dbReference>
<keyword evidence="3" id="KW-0560">Oxidoreductase</keyword>
<evidence type="ECO:0000256" key="5">
    <source>
        <dbReference type="PIRSR" id="PIRSR000097-2"/>
    </source>
</evidence>
<sequence length="276" mass="31388">MAALTIGSTVELLNGIEMPRLGLGVWRAEDGQETEKAVLTALETGYRSIDTASMYNNEQGVGLAVRNSGIPRDEIFVTTKVWNSEQGYTSTIKALESSLDRLQMDYVDLYLVHWPVVGKYKETYRALEELYEKGLVRAIGVSNFNISHLEDLMGSCRVKPMVNQVEFHPLHTQKKLFAFCRKEGIQLEAWRPLMQGRLELPLLTELANKYGKTAAQIVLRWHLQLGVVVIPKSVQENRIHENAAIFDFELEPEDMNRIDALNQNQRFGADPDNFDF</sequence>
<dbReference type="Gene3D" id="3.20.20.100">
    <property type="entry name" value="NADP-dependent oxidoreductase domain"/>
    <property type="match status" value="1"/>
</dbReference>
<dbReference type="PANTHER" id="PTHR43827">
    <property type="entry name" value="2,5-DIKETO-D-GLUCONIC ACID REDUCTASE"/>
    <property type="match status" value="1"/>
</dbReference>
<name>A0A3T1DDZ7_9BACL</name>
<dbReference type="Pfam" id="PF00248">
    <property type="entry name" value="Aldo_ket_red"/>
    <property type="match status" value="1"/>
</dbReference>
<proteinExistence type="inferred from homology"/>
<dbReference type="InterPro" id="IPR018170">
    <property type="entry name" value="Aldo/ket_reductase_CS"/>
</dbReference>
<reference evidence="8 9" key="1">
    <citation type="submission" date="2019-01" db="EMBL/GenBank/DDBJ databases">
        <title>Complete genome sequence of Cohnella hallensis HS21 isolated from Korean fir (Abies koreana) rhizospheric soil.</title>
        <authorList>
            <person name="Jiang L."/>
            <person name="Kang S.W."/>
            <person name="Kim S."/>
            <person name="Jung J."/>
            <person name="Kim C.Y."/>
            <person name="Kim D.H."/>
            <person name="Kim S.W."/>
            <person name="Lee J."/>
        </authorList>
    </citation>
    <scope>NUCLEOTIDE SEQUENCE [LARGE SCALE GENOMIC DNA]</scope>
    <source>
        <strain evidence="8 9">HS21</strain>
    </source>
</reference>
<dbReference type="InterPro" id="IPR020471">
    <property type="entry name" value="AKR"/>
</dbReference>
<dbReference type="PROSITE" id="PS00063">
    <property type="entry name" value="ALDOKETO_REDUCTASE_3"/>
    <property type="match status" value="1"/>
</dbReference>
<organism evidence="8 9">
    <name type="scientific">Cohnella abietis</name>
    <dbReference type="NCBI Taxonomy" id="2507935"/>
    <lineage>
        <taxon>Bacteria</taxon>
        <taxon>Bacillati</taxon>
        <taxon>Bacillota</taxon>
        <taxon>Bacilli</taxon>
        <taxon>Bacillales</taxon>
        <taxon>Paenibacillaceae</taxon>
        <taxon>Cohnella</taxon>
    </lineage>
</organism>
<dbReference type="Proteomes" id="UP000289856">
    <property type="component" value="Chromosome"/>
</dbReference>
<feature type="domain" description="NADP-dependent oxidoreductase" evidence="7">
    <location>
        <begin position="20"/>
        <end position="262"/>
    </location>
</feature>
<dbReference type="InterPro" id="IPR044500">
    <property type="entry name" value="AKR5G"/>
</dbReference>
<dbReference type="InterPro" id="IPR023210">
    <property type="entry name" value="NADP_OxRdtase_dom"/>
</dbReference>
<evidence type="ECO:0000256" key="3">
    <source>
        <dbReference type="ARBA" id="ARBA00023002"/>
    </source>
</evidence>
<evidence type="ECO:0000313" key="9">
    <source>
        <dbReference type="Proteomes" id="UP000289856"/>
    </source>
</evidence>
<keyword evidence="9" id="KW-1185">Reference proteome</keyword>
<evidence type="ECO:0000259" key="7">
    <source>
        <dbReference type="Pfam" id="PF00248"/>
    </source>
</evidence>
<dbReference type="InterPro" id="IPR036812">
    <property type="entry name" value="NAD(P)_OxRdtase_dom_sf"/>
</dbReference>
<dbReference type="FunFam" id="3.20.20.100:FF:000015">
    <property type="entry name" value="Oxidoreductase, aldo/keto reductase family"/>
    <property type="match status" value="1"/>
</dbReference>
<dbReference type="PROSITE" id="PS00798">
    <property type="entry name" value="ALDOKETO_REDUCTASE_1"/>
    <property type="match status" value="1"/>
</dbReference>
<dbReference type="CDD" id="cd19157">
    <property type="entry name" value="AKR_AKR5G1-3"/>
    <property type="match status" value="1"/>
</dbReference>
<accession>A0A3T1DDZ7</accession>
<dbReference type="PANTHER" id="PTHR43827:SF3">
    <property type="entry name" value="NADP-DEPENDENT OXIDOREDUCTASE DOMAIN-CONTAINING PROTEIN"/>
    <property type="match status" value="1"/>
</dbReference>
<gene>
    <name evidence="8" type="ORF">KCTCHS21_56530</name>
</gene>
<feature type="binding site" evidence="5">
    <location>
        <position position="113"/>
    </location>
    <ligand>
        <name>substrate</name>
    </ligand>
</feature>
<keyword evidence="2" id="KW-0521">NADP</keyword>
<feature type="site" description="Lowers pKa of active site Tyr" evidence="6">
    <location>
        <position position="80"/>
    </location>
</feature>
<dbReference type="EMBL" id="AP019400">
    <property type="protein sequence ID" value="BBI36254.1"/>
    <property type="molecule type" value="Genomic_DNA"/>
</dbReference>